<name>A0A328NJK7_9ACTN</name>
<proteinExistence type="predicted"/>
<reference evidence="1 2" key="1">
    <citation type="submission" date="2018-03" db="EMBL/GenBank/DDBJ databases">
        <title>Defining the species Micromonospora saelicesensis and Micromonospora noduli under the framework of genomics.</title>
        <authorList>
            <person name="Riesco R."/>
            <person name="Trujillo M.E."/>
        </authorList>
    </citation>
    <scope>NUCLEOTIDE SEQUENCE [LARGE SCALE GENOMIC DNA]</scope>
    <source>
        <strain evidence="1 2">PSN13</strain>
    </source>
</reference>
<dbReference type="Pfam" id="PF09424">
    <property type="entry name" value="YqeY"/>
    <property type="match status" value="1"/>
</dbReference>
<dbReference type="RefSeq" id="WP_112677303.1">
    <property type="nucleotide sequence ID" value="NZ_PYAG01000023.1"/>
</dbReference>
<dbReference type="InterPro" id="IPR003789">
    <property type="entry name" value="Asn/Gln_tRNA_amidoTrase-B-like"/>
</dbReference>
<dbReference type="InterPro" id="IPR042184">
    <property type="entry name" value="YqeY/Aim41_N"/>
</dbReference>
<dbReference type="Proteomes" id="UP000249419">
    <property type="component" value="Unassembled WGS sequence"/>
</dbReference>
<dbReference type="EMBL" id="PYAG01000023">
    <property type="protein sequence ID" value="RAO30798.1"/>
    <property type="molecule type" value="Genomic_DNA"/>
</dbReference>
<dbReference type="Gene3D" id="1.10.10.410">
    <property type="match status" value="1"/>
</dbReference>
<evidence type="ECO:0008006" key="3">
    <source>
        <dbReference type="Google" id="ProtNLM"/>
    </source>
</evidence>
<dbReference type="InterPro" id="IPR023168">
    <property type="entry name" value="GatB_Yqey_C_2"/>
</dbReference>
<sequence length="158" mass="16357">MSTLKDRLTADMRSALKARDELTTSTLRMALAAVGTAEVAGKAKRELTDDEVLAVLTKEAKKRREAATAFADAGRAEQAAKESAEGEVLDRYLPKQLSDAELTELVSGALAAGGFTGKAQMGPAMKAAQAAVAGQAEGGRVAAEGGRVAAEVRRQLGL</sequence>
<evidence type="ECO:0000313" key="1">
    <source>
        <dbReference type="EMBL" id="RAO30798.1"/>
    </source>
</evidence>
<dbReference type="PANTHER" id="PTHR28055:SF1">
    <property type="entry name" value="ALTERED INHERITANCE OF MITOCHONDRIA PROTEIN 41, MITOCHONDRIAL"/>
    <property type="match status" value="1"/>
</dbReference>
<dbReference type="PANTHER" id="PTHR28055">
    <property type="entry name" value="ALTERED INHERITANCE OF MITOCHONDRIA PROTEIN 41, MITOCHONDRIAL"/>
    <property type="match status" value="1"/>
</dbReference>
<gene>
    <name evidence="1" type="ORF">PSN13_04360</name>
</gene>
<dbReference type="SUPFAM" id="SSF89095">
    <property type="entry name" value="GatB/YqeY motif"/>
    <property type="match status" value="1"/>
</dbReference>
<dbReference type="Gene3D" id="1.10.1510.10">
    <property type="entry name" value="Uncharacterised protein YqeY/AIM41 PF09424, N-terminal domain"/>
    <property type="match status" value="1"/>
</dbReference>
<organism evidence="1 2">
    <name type="scientific">Micromonospora saelicesensis</name>
    <dbReference type="NCBI Taxonomy" id="285676"/>
    <lineage>
        <taxon>Bacteria</taxon>
        <taxon>Bacillati</taxon>
        <taxon>Actinomycetota</taxon>
        <taxon>Actinomycetes</taxon>
        <taxon>Micromonosporales</taxon>
        <taxon>Micromonosporaceae</taxon>
        <taxon>Micromonospora</taxon>
    </lineage>
</organism>
<protein>
    <recommendedName>
        <fullName evidence="3">GatB/YqeY domain-containing protein</fullName>
    </recommendedName>
</protein>
<dbReference type="GO" id="GO:0016884">
    <property type="term" value="F:carbon-nitrogen ligase activity, with glutamine as amido-N-donor"/>
    <property type="evidence" value="ECO:0007669"/>
    <property type="project" value="InterPro"/>
</dbReference>
<comment type="caution">
    <text evidence="1">The sequence shown here is derived from an EMBL/GenBank/DDBJ whole genome shotgun (WGS) entry which is preliminary data.</text>
</comment>
<accession>A0A328NJK7</accession>
<evidence type="ECO:0000313" key="2">
    <source>
        <dbReference type="Proteomes" id="UP000249419"/>
    </source>
</evidence>
<dbReference type="InterPro" id="IPR019004">
    <property type="entry name" value="YqeY/Aim41"/>
</dbReference>
<dbReference type="AlphaFoldDB" id="A0A328NJK7"/>